<dbReference type="OrthoDB" id="3794806at2759"/>
<accession>A0A835LC64</accession>
<dbReference type="Gene3D" id="1.10.8.430">
    <property type="entry name" value="Helical domain of apoptotic protease-activating factors"/>
    <property type="match status" value="1"/>
</dbReference>
<dbReference type="PANTHER" id="PTHR33463:SF198">
    <property type="entry name" value="RPP4C3"/>
    <property type="match status" value="1"/>
</dbReference>
<evidence type="ECO:0000313" key="1">
    <source>
        <dbReference type="EMBL" id="KAF9590033.1"/>
    </source>
</evidence>
<evidence type="ECO:0000313" key="2">
    <source>
        <dbReference type="Proteomes" id="UP000631114"/>
    </source>
</evidence>
<proteinExistence type="predicted"/>
<dbReference type="GO" id="GO:0043531">
    <property type="term" value="F:ADP binding"/>
    <property type="evidence" value="ECO:0007669"/>
    <property type="project" value="InterPro"/>
</dbReference>
<comment type="caution">
    <text evidence="1">The sequence shown here is derived from an EMBL/GenBank/DDBJ whole genome shotgun (WGS) entry which is preliminary data.</text>
</comment>
<dbReference type="PANTHER" id="PTHR33463">
    <property type="entry name" value="NB-ARC DOMAIN-CONTAINING PROTEIN-RELATED"/>
    <property type="match status" value="1"/>
</dbReference>
<sequence>MAADLKIQVAVLSEPDSRSLFQQKAGDVVNSSTHQTYARDIVRECKGLPLAIVTLGRALANKGDIVFADTLKQLQKSIYFDRMSPVTASIRLSYKFLQNDSTKLCFLLSCLFPEDFEIKINALFCYVMGERILKDVDNLEEARKRLHISSCLLIKNEDGDIMMHDVVRDVAISIASEEGNEFIVKAVMRFVGRPDIELEKCKRLSLMDTTIRCGLPDHIKAPQLLTLLLHSCKMKIPHELFKEMKSLLTLDVSRTYIHSLPSSISTLTNLRTLCMDGFPKFVDVSSIEKLERL</sequence>
<dbReference type="InterPro" id="IPR050905">
    <property type="entry name" value="Plant_NBS-LRR"/>
</dbReference>
<dbReference type="SUPFAM" id="SSF52540">
    <property type="entry name" value="P-loop containing nucleoside triphosphate hydrolases"/>
    <property type="match status" value="1"/>
</dbReference>
<dbReference type="AlphaFoldDB" id="A0A835LC64"/>
<organism evidence="1 2">
    <name type="scientific">Coptis chinensis</name>
    <dbReference type="NCBI Taxonomy" id="261450"/>
    <lineage>
        <taxon>Eukaryota</taxon>
        <taxon>Viridiplantae</taxon>
        <taxon>Streptophyta</taxon>
        <taxon>Embryophyta</taxon>
        <taxon>Tracheophyta</taxon>
        <taxon>Spermatophyta</taxon>
        <taxon>Magnoliopsida</taxon>
        <taxon>Ranunculales</taxon>
        <taxon>Ranunculaceae</taxon>
        <taxon>Coptidoideae</taxon>
        <taxon>Coptis</taxon>
    </lineage>
</organism>
<keyword evidence="2" id="KW-1185">Reference proteome</keyword>
<evidence type="ECO:0008006" key="3">
    <source>
        <dbReference type="Google" id="ProtNLM"/>
    </source>
</evidence>
<dbReference type="GO" id="GO:0005524">
    <property type="term" value="F:ATP binding"/>
    <property type="evidence" value="ECO:0007669"/>
    <property type="project" value="UniProtKB-KW"/>
</dbReference>
<dbReference type="SUPFAM" id="SSF52058">
    <property type="entry name" value="L domain-like"/>
    <property type="match status" value="1"/>
</dbReference>
<dbReference type="InterPro" id="IPR032675">
    <property type="entry name" value="LRR_dom_sf"/>
</dbReference>
<gene>
    <name evidence="1" type="ORF">IFM89_030183</name>
</gene>
<protein>
    <recommendedName>
        <fullName evidence="3">NB-ARC domain-containing protein</fullName>
    </recommendedName>
</protein>
<name>A0A835LC64_9MAGN</name>
<reference evidence="1 2" key="1">
    <citation type="submission" date="2020-10" db="EMBL/GenBank/DDBJ databases">
        <title>The Coptis chinensis genome and diversification of protoberbering-type alkaloids.</title>
        <authorList>
            <person name="Wang B."/>
            <person name="Shu S."/>
            <person name="Song C."/>
            <person name="Liu Y."/>
        </authorList>
    </citation>
    <scope>NUCLEOTIDE SEQUENCE [LARGE SCALE GENOMIC DNA]</scope>
    <source>
        <strain evidence="1">HL-2020</strain>
        <tissue evidence="1">Leaf</tissue>
    </source>
</reference>
<dbReference type="EMBL" id="JADFTS010000009">
    <property type="protein sequence ID" value="KAF9590033.1"/>
    <property type="molecule type" value="Genomic_DNA"/>
</dbReference>
<dbReference type="Gene3D" id="3.80.10.10">
    <property type="entry name" value="Ribonuclease Inhibitor"/>
    <property type="match status" value="1"/>
</dbReference>
<dbReference type="InterPro" id="IPR027417">
    <property type="entry name" value="P-loop_NTPase"/>
</dbReference>
<dbReference type="InterPro" id="IPR042197">
    <property type="entry name" value="Apaf_helical"/>
</dbReference>
<dbReference type="Proteomes" id="UP000631114">
    <property type="component" value="Unassembled WGS sequence"/>
</dbReference>